<dbReference type="CDD" id="cd02165">
    <property type="entry name" value="NMNAT"/>
    <property type="match status" value="1"/>
</dbReference>
<dbReference type="EMBL" id="CAFBQT010000138">
    <property type="protein sequence ID" value="CAB5066022.1"/>
    <property type="molecule type" value="Genomic_DNA"/>
</dbReference>
<comment type="pathway">
    <text evidence="1">Cofactor biosynthesis; NAD(+) biosynthesis.</text>
</comment>
<accession>A0A6J6TCQ9</accession>
<protein>
    <submittedName>
        <fullName evidence="10">Unannotated protein</fullName>
    </submittedName>
</protein>
<feature type="domain" description="Cytidyltransferase-like" evidence="8">
    <location>
        <begin position="10"/>
        <end position="171"/>
    </location>
</feature>
<dbReference type="EMBL" id="CAEZUF010000049">
    <property type="protein sequence ID" value="CAB4592258.1"/>
    <property type="molecule type" value="Genomic_DNA"/>
</dbReference>
<evidence type="ECO:0000313" key="9">
    <source>
        <dbReference type="EMBL" id="CAB4592258.1"/>
    </source>
</evidence>
<keyword evidence="2" id="KW-0662">Pyridine nucleotide biosynthesis</keyword>
<dbReference type="HAMAP" id="MF_00244">
    <property type="entry name" value="NaMN_adenylyltr"/>
    <property type="match status" value="1"/>
</dbReference>
<evidence type="ECO:0000256" key="4">
    <source>
        <dbReference type="ARBA" id="ARBA00022695"/>
    </source>
</evidence>
<dbReference type="GO" id="GO:0009435">
    <property type="term" value="P:NAD+ biosynthetic process"/>
    <property type="evidence" value="ECO:0007669"/>
    <property type="project" value="UniProtKB-UniPathway"/>
</dbReference>
<evidence type="ECO:0000313" key="10">
    <source>
        <dbReference type="EMBL" id="CAB4744625.1"/>
    </source>
</evidence>
<dbReference type="EMBL" id="CAEZYX010000080">
    <property type="protein sequence ID" value="CAB4744625.1"/>
    <property type="molecule type" value="Genomic_DNA"/>
</dbReference>
<evidence type="ECO:0000256" key="1">
    <source>
        <dbReference type="ARBA" id="ARBA00004790"/>
    </source>
</evidence>
<evidence type="ECO:0000256" key="5">
    <source>
        <dbReference type="ARBA" id="ARBA00022741"/>
    </source>
</evidence>
<dbReference type="Pfam" id="PF01467">
    <property type="entry name" value="CTP_transf_like"/>
    <property type="match status" value="1"/>
</dbReference>
<evidence type="ECO:0000313" key="11">
    <source>
        <dbReference type="EMBL" id="CAB5066022.1"/>
    </source>
</evidence>
<keyword evidence="3" id="KW-0808">Transferase</keyword>
<keyword evidence="6" id="KW-0067">ATP-binding</keyword>
<keyword evidence="5" id="KW-0547">Nucleotide-binding</keyword>
<keyword evidence="7" id="KW-0520">NAD</keyword>
<evidence type="ECO:0000259" key="8">
    <source>
        <dbReference type="Pfam" id="PF01467"/>
    </source>
</evidence>
<keyword evidence="4" id="KW-0548">Nucleotidyltransferase</keyword>
<dbReference type="InterPro" id="IPR005248">
    <property type="entry name" value="NadD/NMNAT"/>
</dbReference>
<sequence length="200" mass="22085">MVAINSRTAIFGGTFDPIHRGHLHLITEIVKRNLFEKIIIIPSGKPLLKPTSPKADAASRLEMVRIALLELPVEIQDKLEICSFEVERSESSYAIDSVIHLKSERDASFTWILGSDAAANLTKWHRFEELQELVDFLVVLRPDAKFVLIPGAHVTSIEIDALALSSTEVRNSLIAGKEVASAVPVSVINYIERNGLYASA</sequence>
<proteinExistence type="inferred from homology"/>
<evidence type="ECO:0000256" key="7">
    <source>
        <dbReference type="ARBA" id="ARBA00023027"/>
    </source>
</evidence>
<organism evidence="10">
    <name type="scientific">freshwater metagenome</name>
    <dbReference type="NCBI Taxonomy" id="449393"/>
    <lineage>
        <taxon>unclassified sequences</taxon>
        <taxon>metagenomes</taxon>
        <taxon>ecological metagenomes</taxon>
    </lineage>
</organism>
<evidence type="ECO:0000256" key="2">
    <source>
        <dbReference type="ARBA" id="ARBA00022642"/>
    </source>
</evidence>
<dbReference type="NCBIfam" id="TIGR00125">
    <property type="entry name" value="cyt_tran_rel"/>
    <property type="match status" value="1"/>
</dbReference>
<dbReference type="InterPro" id="IPR004821">
    <property type="entry name" value="Cyt_trans-like"/>
</dbReference>
<dbReference type="AlphaFoldDB" id="A0A6J6TCQ9"/>
<dbReference type="NCBIfam" id="TIGR00482">
    <property type="entry name" value="nicotinate (nicotinamide) nucleotide adenylyltransferase"/>
    <property type="match status" value="1"/>
</dbReference>
<dbReference type="SUPFAM" id="SSF52374">
    <property type="entry name" value="Nucleotidylyl transferase"/>
    <property type="match status" value="1"/>
</dbReference>
<dbReference type="UniPathway" id="UPA00253"/>
<reference evidence="10" key="1">
    <citation type="submission" date="2020-05" db="EMBL/GenBank/DDBJ databases">
        <authorList>
            <person name="Chiriac C."/>
            <person name="Salcher M."/>
            <person name="Ghai R."/>
            <person name="Kavagutti S V."/>
        </authorList>
    </citation>
    <scope>NUCLEOTIDE SEQUENCE</scope>
</reference>
<dbReference type="Gene3D" id="3.40.50.620">
    <property type="entry name" value="HUPs"/>
    <property type="match status" value="1"/>
</dbReference>
<dbReference type="PANTHER" id="PTHR39321:SF3">
    <property type="entry name" value="PHOSPHOPANTETHEINE ADENYLYLTRANSFERASE"/>
    <property type="match status" value="1"/>
</dbReference>
<dbReference type="PANTHER" id="PTHR39321">
    <property type="entry name" value="NICOTINATE-NUCLEOTIDE ADENYLYLTRANSFERASE-RELATED"/>
    <property type="match status" value="1"/>
</dbReference>
<dbReference type="GO" id="GO:0070566">
    <property type="term" value="F:adenylyltransferase activity"/>
    <property type="evidence" value="ECO:0007669"/>
    <property type="project" value="UniProtKB-ARBA"/>
</dbReference>
<gene>
    <name evidence="9" type="ORF">UFOPK1791_00632</name>
    <name evidence="10" type="ORF">UFOPK2802_00771</name>
    <name evidence="11" type="ORF">UFOPK4355_00928</name>
</gene>
<name>A0A6J6TCQ9_9ZZZZ</name>
<dbReference type="GO" id="GO:0005524">
    <property type="term" value="F:ATP binding"/>
    <property type="evidence" value="ECO:0007669"/>
    <property type="project" value="UniProtKB-KW"/>
</dbReference>
<evidence type="ECO:0000256" key="6">
    <source>
        <dbReference type="ARBA" id="ARBA00022840"/>
    </source>
</evidence>
<evidence type="ECO:0000256" key="3">
    <source>
        <dbReference type="ARBA" id="ARBA00022679"/>
    </source>
</evidence>
<dbReference type="InterPro" id="IPR014729">
    <property type="entry name" value="Rossmann-like_a/b/a_fold"/>
</dbReference>